<organism evidence="1 2">
    <name type="scientific">Methylophilus luteus</name>
    <dbReference type="NCBI Taxonomy" id="640108"/>
    <lineage>
        <taxon>Bacteria</taxon>
        <taxon>Pseudomonadati</taxon>
        <taxon>Pseudomonadota</taxon>
        <taxon>Betaproteobacteria</taxon>
        <taxon>Nitrosomonadales</taxon>
        <taxon>Methylophilaceae</taxon>
        <taxon>Methylophilus</taxon>
    </lineage>
</organism>
<gene>
    <name evidence="1" type="ORF">ACFQ1Z_13655</name>
</gene>
<comment type="caution">
    <text evidence="1">The sequence shown here is derived from an EMBL/GenBank/DDBJ whole genome shotgun (WGS) entry which is preliminary data.</text>
</comment>
<proteinExistence type="predicted"/>
<dbReference type="RefSeq" id="WP_379058627.1">
    <property type="nucleotide sequence ID" value="NZ_JBHTKB010000003.1"/>
</dbReference>
<keyword evidence="2" id="KW-1185">Reference proteome</keyword>
<dbReference type="Proteomes" id="UP001597128">
    <property type="component" value="Unassembled WGS sequence"/>
</dbReference>
<dbReference type="EMBL" id="JBHTKB010000003">
    <property type="protein sequence ID" value="MFD0914603.1"/>
    <property type="molecule type" value="Genomic_DNA"/>
</dbReference>
<protein>
    <recommendedName>
        <fullName evidence="3">DUF1318 domain-containing protein</fullName>
    </recommendedName>
</protein>
<accession>A0ABW3F9V7</accession>
<evidence type="ECO:0008006" key="3">
    <source>
        <dbReference type="Google" id="ProtNLM"/>
    </source>
</evidence>
<sequence>MKTIRLVGIVALLAIIAAAVLYWQNLTEDSGDMPLSALAQTINQCDLIAGKAAAGLPEALAFQKLEKMARQSRVLDRCMQDRGYQQDPAWVDRANARAAEIAQAQNISHNEAFETLRRQAMLKDEPAGGGYWRAHK</sequence>
<evidence type="ECO:0000313" key="1">
    <source>
        <dbReference type="EMBL" id="MFD0914603.1"/>
    </source>
</evidence>
<evidence type="ECO:0000313" key="2">
    <source>
        <dbReference type="Proteomes" id="UP001597128"/>
    </source>
</evidence>
<reference evidence="2" key="1">
    <citation type="journal article" date="2019" name="Int. J. Syst. Evol. Microbiol.">
        <title>The Global Catalogue of Microorganisms (GCM) 10K type strain sequencing project: providing services to taxonomists for standard genome sequencing and annotation.</title>
        <authorList>
            <consortium name="The Broad Institute Genomics Platform"/>
            <consortium name="The Broad Institute Genome Sequencing Center for Infectious Disease"/>
            <person name="Wu L."/>
            <person name="Ma J."/>
        </authorList>
    </citation>
    <scope>NUCLEOTIDE SEQUENCE [LARGE SCALE GENOMIC DNA]</scope>
    <source>
        <strain evidence="2">CCUG 58412</strain>
    </source>
</reference>
<name>A0ABW3F9V7_9PROT</name>